<evidence type="ECO:0000256" key="6">
    <source>
        <dbReference type="ARBA" id="ARBA00023136"/>
    </source>
</evidence>
<dbReference type="InterPro" id="IPR010827">
    <property type="entry name" value="BamA/TamA_POTRA"/>
</dbReference>
<evidence type="ECO:0000256" key="7">
    <source>
        <dbReference type="ARBA" id="ARBA00023237"/>
    </source>
</evidence>
<dbReference type="InterPro" id="IPR039910">
    <property type="entry name" value="D15-like"/>
</dbReference>
<evidence type="ECO:0000256" key="2">
    <source>
        <dbReference type="ARBA" id="ARBA00022452"/>
    </source>
</evidence>
<organism evidence="10 11">
    <name type="scientific">Acididesulfobacter guangdongensis</name>
    <dbReference type="NCBI Taxonomy" id="2597225"/>
    <lineage>
        <taxon>Bacteria</taxon>
        <taxon>Deltaproteobacteria</taxon>
        <taxon>Candidatus Acidulodesulfobacterales</taxon>
        <taxon>Candidatus Acididesulfobacter</taxon>
    </lineage>
</organism>
<keyword evidence="5" id="KW-0677">Repeat</keyword>
<evidence type="ECO:0000259" key="9">
    <source>
        <dbReference type="PROSITE" id="PS51779"/>
    </source>
</evidence>
<keyword evidence="3" id="KW-0812">Transmembrane</keyword>
<dbReference type="GO" id="GO:0009279">
    <property type="term" value="C:cell outer membrane"/>
    <property type="evidence" value="ECO:0007669"/>
    <property type="project" value="UniProtKB-UniRule"/>
</dbReference>
<dbReference type="NCBIfam" id="TIGR03303">
    <property type="entry name" value="OM_YaeT"/>
    <property type="match status" value="1"/>
</dbReference>
<feature type="domain" description="POTRA" evidence="9">
    <location>
        <begin position="180"/>
        <end position="251"/>
    </location>
</feature>
<sequence length="918" mass="103514">MRYNKIITYTLLILIIFLSFNGIAYASINNKNVFTGFFHQKGRPVPSNIDKTFKRTFLQYIKSAKPYFVLAYSNLTKAPYFNFDKKINLVRIKKLGRLYKSDYIITGSIARFGSQYRLHAMLVNLKNIYHSKTLRYIGVGERSLNKNIGLLAHKVSSLIAVNYNKQKYVFAVHHKFSKDKDIYAIRVEGNIRVGTGFILNDILLKKGSAYSIKKINESIKKLYKTGYFRNITVNVKPSYKGLILTFIVSERPYIKYVKYTGNGSISVKKIKKILNIQSDTPYSAYEGFKALKILKFLYSAEGYYNAKIKLNKTKLPGNYVGLNFAINQNSPVMVSQVILKGNTSYPSSKLLGIMNIKTVNILTWITGAGKFEKAKLNNQIIKLLSFYYNHGYIEVSVKKPKFIFSKNKKFVKIILTVHQGPQYRISDVDVIIKNKDKHIKEYNAIVKLLKTKAGNIFNRKMIEKDILEVTKYLTYRGYAFANVEPSIKINRKKRSVFVKLTIHKGKIARFGKITITGNDVTYSYVILRALALYPGEKYNPELIKISRTNLKNLQYFKHVTITTEKVPGESILNVKVHVKEKNTGKFTIGGGYSSATAFMAIASISESNLFGTGISASLNAQVGGPYQSYSLNVLQPYLTYLYGKPLSLDVSLYDTFNSLYYEFAYRTLGGSVTVGYPLYKQLITEYVRYLLEQDNSVIIPGLDNILPQGSLLTSELSFTTVYNTLNNPMVPTAGDMASFRASFAGPPIGGNDDFVKLTAQENHYIPLWWGTSFMASGQAGYIETTNPSVPLPIYQRFFVGGITNTYPLLGFMYDSVGPSENGLLYGGTKMFTVGTKYLIPILKKMGFYGFLWWNAGNAWTTSQKVNLFDLDEAAGVGFNWYSPFGPIEITYGKILGSPINGNSSTRIQFSMGEGFGGF</sequence>
<evidence type="ECO:0000256" key="4">
    <source>
        <dbReference type="ARBA" id="ARBA00022729"/>
    </source>
</evidence>
<comment type="caution">
    <text evidence="10">The sequence shown here is derived from an EMBL/GenBank/DDBJ whole genome shotgun (WGS) entry which is preliminary data.</text>
</comment>
<dbReference type="Gene3D" id="2.40.160.50">
    <property type="entry name" value="membrane protein fhac: a member of the omp85/tpsb transporter family"/>
    <property type="match status" value="1"/>
</dbReference>
<dbReference type="PROSITE" id="PS51779">
    <property type="entry name" value="POTRA"/>
    <property type="match status" value="2"/>
</dbReference>
<dbReference type="Pfam" id="PF01103">
    <property type="entry name" value="Omp85"/>
    <property type="match status" value="1"/>
</dbReference>
<dbReference type="PIRSF" id="PIRSF006076">
    <property type="entry name" value="OM_assembly_OMP85"/>
    <property type="match status" value="1"/>
</dbReference>
<dbReference type="Gene3D" id="3.10.20.310">
    <property type="entry name" value="membrane protein fhac"/>
    <property type="match status" value="5"/>
</dbReference>
<dbReference type="InterPro" id="IPR034746">
    <property type="entry name" value="POTRA"/>
</dbReference>
<evidence type="ECO:0000313" key="11">
    <source>
        <dbReference type="Proteomes" id="UP000316562"/>
    </source>
</evidence>
<reference evidence="10 11" key="1">
    <citation type="journal article" date="2019" name="ISME J.">
        <title>Insights into ecological role of a new deltaproteobacterial order Candidatus Acidulodesulfobacterales by metagenomics and metatranscriptomics.</title>
        <authorList>
            <person name="Tan S."/>
            <person name="Liu J."/>
            <person name="Fang Y."/>
            <person name="Hedlund B.P."/>
            <person name="Lian Z.H."/>
            <person name="Huang L.Y."/>
            <person name="Li J.T."/>
            <person name="Huang L.N."/>
            <person name="Li W.J."/>
            <person name="Jiang H.C."/>
            <person name="Dong H.L."/>
            <person name="Shu W.S."/>
        </authorList>
    </citation>
    <scope>NUCLEOTIDE SEQUENCE [LARGE SCALE GENOMIC DNA]</scope>
    <source>
        <strain evidence="10">AP2</strain>
    </source>
</reference>
<dbReference type="AlphaFoldDB" id="A0A519BI36"/>
<dbReference type="Proteomes" id="UP000316562">
    <property type="component" value="Unassembled WGS sequence"/>
</dbReference>
<dbReference type="GO" id="GO:0071709">
    <property type="term" value="P:membrane assembly"/>
    <property type="evidence" value="ECO:0007669"/>
    <property type="project" value="InterPro"/>
</dbReference>
<protein>
    <recommendedName>
        <fullName evidence="8">Outer membrane protein assembly factor BamA</fullName>
    </recommendedName>
</protein>
<evidence type="ECO:0000256" key="3">
    <source>
        <dbReference type="ARBA" id="ARBA00022692"/>
    </source>
</evidence>
<name>A0A519BI36_ACIG2</name>
<comment type="subcellular location">
    <subcellularLocation>
        <location evidence="1">Membrane</location>
    </subcellularLocation>
</comment>
<keyword evidence="4" id="KW-0732">Signal</keyword>
<dbReference type="PANTHER" id="PTHR12815:SF23">
    <property type="entry name" value="OUTER MEMBRANE PROTEIN ASSEMBLY FACTOR BAMA"/>
    <property type="match status" value="1"/>
</dbReference>
<gene>
    <name evidence="10" type="primary">bamA</name>
    <name evidence="10" type="ORF">EVJ46_01510</name>
</gene>
<dbReference type="EMBL" id="SGBC01000001">
    <property type="protein sequence ID" value="RZD16943.1"/>
    <property type="molecule type" value="Genomic_DNA"/>
</dbReference>
<dbReference type="PANTHER" id="PTHR12815">
    <property type="entry name" value="SORTING AND ASSEMBLY MACHINERY SAMM50 PROTEIN FAMILY MEMBER"/>
    <property type="match status" value="1"/>
</dbReference>
<dbReference type="InterPro" id="IPR000184">
    <property type="entry name" value="Bac_surfAg_D15"/>
</dbReference>
<keyword evidence="6" id="KW-0472">Membrane</keyword>
<keyword evidence="7" id="KW-0998">Cell outer membrane</keyword>
<dbReference type="InterPro" id="IPR023707">
    <property type="entry name" value="OM_assembly_BamA"/>
</dbReference>
<evidence type="ECO:0000256" key="5">
    <source>
        <dbReference type="ARBA" id="ARBA00022737"/>
    </source>
</evidence>
<evidence type="ECO:0000256" key="8">
    <source>
        <dbReference type="NCBIfam" id="TIGR03303"/>
    </source>
</evidence>
<accession>A0A519BI36</accession>
<evidence type="ECO:0000256" key="1">
    <source>
        <dbReference type="ARBA" id="ARBA00004370"/>
    </source>
</evidence>
<keyword evidence="2" id="KW-1134">Transmembrane beta strand</keyword>
<evidence type="ECO:0000313" key="10">
    <source>
        <dbReference type="EMBL" id="RZD16943.1"/>
    </source>
</evidence>
<dbReference type="Pfam" id="PF07244">
    <property type="entry name" value="POTRA"/>
    <property type="match status" value="5"/>
</dbReference>
<proteinExistence type="predicted"/>
<feature type="domain" description="POTRA" evidence="9">
    <location>
        <begin position="508"/>
        <end position="581"/>
    </location>
</feature>